<sequence>MQLQLKRPKSAHFSLKLLAATSLLIASSSVTVKAQVVNPKSASKSSSTITEVKQIEAKVANPTATNQAADGPTVADQIAPNPKTKAQALTPSIAQPESVPTMVSQSSTGESINIVAPTSSTVTTTEVGAEVECDCQLKLKVSSPSDDAVLDAPAGIIIMQYKQGKTVELRVNGELVNANQIGKTETDSQRKRVTQTWYGVPLKPGMNTLTATAADGETDTITVEVRDTPKQLSLATVQSRVPADGQSIVDIKGQVLDAQGNLAKDELIVTLASNGGEFVGDDADKLLNGFQTVAKDGQFTAQLRTDVAPKEVQIRAAANGMEAFTRVAFETNLRPSIATGSINLRLGGRGNDYYGSLRDFLPANNDNGFTADLSARVFAMGRVGDWLMTGALNSNDNLNKSCDDTNRLFRTEEPCDTEYPTYGDASESTILTPSIDSVYFKLEKNASFAPGLRDYVMWGDYRTKEFATKSQQFTAMTRELHGFKGNYYFGPLQVSALFANNIQGFQRDTLVPDGTSGFYFLSQRQLIEGSESVFLEVEELNRPGTVIERVQLFRGPDYTVDYDRGTLRFDKPVLRTDVSRTGEPLVRRIVSTYQFENDGSSNRLYGGRARYHFSKVRDREAWIGATYMRENQGARNFELYGADAYLGLGENASIIAEFAKSNNDSEFRGGIGGNAVRIEAGGQLTPNLDARAYYRQADSGFANNATVSFVPGQTRYGAQASAKVGDQTTLRAQVDHELNRGIAPQPINNLVDLFNPGQEATPGTAVDNSLTTLSAGILQKIGNADLSLDWFYRNREDRLTPGVLDGSSNQLRSRLNVPLNSRVDLIAQNETTLSGNTDPIYNDRTLLGLDWRVMDGVNLQVAQQFFHRGQFAGRQITSVNVTGDYNLTPSTMLRSRYTLFGGADDMTMQGAIGVQQDIKLSDNFKFDLGYERVFGNLFGSTATGTQFLQPFAVGQSASALGVAAGDVYRIGMNYVDGDRFQAAARYERRNSSLGNNQVISANAKGKINKSVSALVKFAQANAANQTINGLQDTMTVKAGLAYRNPENDKFTALMRYEYRRNPGSIPDSIFLGNGTGYHQHLVGMEALYVPNWRWEFFGRLALRSSTSYLASDLVGTSTVTLAQARASYRFADAWDITGEARWLNQSSASYGETGFSAELGYYITPNLRVAGGYSFGRAVDRNFSDGDRSVGGAYLNVSVKLNDLFQGFGQQDWPQPAAAPIPTAASEQPPATGNLPPANSSTETAPANPETGLTPPNNGSTAEPATGVPPIDPTGQPDRDSKSIELNPRRLPQLQQQPLGKPSTAIPAIKQGTEVAPAQTPSKQQVQSQQIESQSPPEEQQQTPVTLPQLW</sequence>
<dbReference type="SUPFAM" id="SSF49373">
    <property type="entry name" value="Invasin/intimin cell-adhesion fragments"/>
    <property type="match status" value="1"/>
</dbReference>
<proteinExistence type="predicted"/>
<dbReference type="InterPro" id="IPR013783">
    <property type="entry name" value="Ig-like_fold"/>
</dbReference>
<evidence type="ECO:0000313" key="4">
    <source>
        <dbReference type="Proteomes" id="UP000625316"/>
    </source>
</evidence>
<feature type="chain" id="PRO_5037357505" evidence="2">
    <location>
        <begin position="35"/>
        <end position="1351"/>
    </location>
</feature>
<dbReference type="SUPFAM" id="SSF56935">
    <property type="entry name" value="Porins"/>
    <property type="match status" value="2"/>
</dbReference>
<feature type="signal peptide" evidence="2">
    <location>
        <begin position="1"/>
        <end position="34"/>
    </location>
</feature>
<dbReference type="EMBL" id="JADEXQ010000100">
    <property type="protein sequence ID" value="MBE9032343.1"/>
    <property type="molecule type" value="Genomic_DNA"/>
</dbReference>
<dbReference type="Proteomes" id="UP000625316">
    <property type="component" value="Unassembled WGS sequence"/>
</dbReference>
<evidence type="ECO:0000256" key="2">
    <source>
        <dbReference type="SAM" id="SignalP"/>
    </source>
</evidence>
<feature type="compositionally biased region" description="Polar residues" evidence="1">
    <location>
        <begin position="1254"/>
        <end position="1263"/>
    </location>
</feature>
<feature type="region of interest" description="Disordered" evidence="1">
    <location>
        <begin position="1211"/>
        <end position="1351"/>
    </location>
</feature>
<protein>
    <submittedName>
        <fullName evidence="3">TonB-dependent receptor</fullName>
    </submittedName>
</protein>
<feature type="compositionally biased region" description="Low complexity" evidence="1">
    <location>
        <begin position="1319"/>
        <end position="1351"/>
    </location>
</feature>
<dbReference type="Gene3D" id="2.60.40.10">
    <property type="entry name" value="Immunoglobulins"/>
    <property type="match status" value="1"/>
</dbReference>
<accession>A0A928Z682</accession>
<feature type="compositionally biased region" description="Low complexity" evidence="1">
    <location>
        <begin position="1289"/>
        <end position="1299"/>
    </location>
</feature>
<name>A0A928Z682_9CYAN</name>
<reference evidence="3" key="1">
    <citation type="submission" date="2020-10" db="EMBL/GenBank/DDBJ databases">
        <authorList>
            <person name="Castelo-Branco R."/>
            <person name="Eusebio N."/>
            <person name="Adriana R."/>
            <person name="Vieira A."/>
            <person name="Brugerolle De Fraissinette N."/>
            <person name="Rezende De Castro R."/>
            <person name="Schneider M.P."/>
            <person name="Vasconcelos V."/>
            <person name="Leao P.N."/>
        </authorList>
    </citation>
    <scope>NUCLEOTIDE SEQUENCE</scope>
    <source>
        <strain evidence="3">LEGE 11480</strain>
    </source>
</reference>
<gene>
    <name evidence="3" type="ORF">IQ266_21635</name>
</gene>
<feature type="compositionally biased region" description="Low complexity" evidence="1">
    <location>
        <begin position="1214"/>
        <end position="1225"/>
    </location>
</feature>
<dbReference type="RefSeq" id="WP_264327163.1">
    <property type="nucleotide sequence ID" value="NZ_JADEXQ010000100.1"/>
</dbReference>
<keyword evidence="4" id="KW-1185">Reference proteome</keyword>
<evidence type="ECO:0000256" key="1">
    <source>
        <dbReference type="SAM" id="MobiDB-lite"/>
    </source>
</evidence>
<keyword evidence="3" id="KW-0675">Receptor</keyword>
<comment type="caution">
    <text evidence="3">The sequence shown here is derived from an EMBL/GenBank/DDBJ whole genome shotgun (WGS) entry which is preliminary data.</text>
</comment>
<evidence type="ECO:0000313" key="3">
    <source>
        <dbReference type="EMBL" id="MBE9032343.1"/>
    </source>
</evidence>
<dbReference type="InterPro" id="IPR008964">
    <property type="entry name" value="Invasin/intimin_cell_adhesion"/>
</dbReference>
<organism evidence="3 4">
    <name type="scientific">Romeriopsis navalis LEGE 11480</name>
    <dbReference type="NCBI Taxonomy" id="2777977"/>
    <lineage>
        <taxon>Bacteria</taxon>
        <taxon>Bacillati</taxon>
        <taxon>Cyanobacteriota</taxon>
        <taxon>Cyanophyceae</taxon>
        <taxon>Leptolyngbyales</taxon>
        <taxon>Leptolyngbyaceae</taxon>
        <taxon>Romeriopsis</taxon>
        <taxon>Romeriopsis navalis</taxon>
    </lineage>
</organism>
<keyword evidence="2" id="KW-0732">Signal</keyword>